<proteinExistence type="predicted"/>
<dbReference type="EMBL" id="BLXT01004214">
    <property type="protein sequence ID" value="GFO10982.1"/>
    <property type="molecule type" value="Genomic_DNA"/>
</dbReference>
<comment type="caution">
    <text evidence="2">The sequence shown here is derived from an EMBL/GenBank/DDBJ whole genome shotgun (WGS) entry which is preliminary data.</text>
</comment>
<evidence type="ECO:0000313" key="3">
    <source>
        <dbReference type="Proteomes" id="UP000735302"/>
    </source>
</evidence>
<dbReference type="AlphaFoldDB" id="A0AAV4AVN2"/>
<feature type="region of interest" description="Disordered" evidence="1">
    <location>
        <begin position="18"/>
        <end position="45"/>
    </location>
</feature>
<accession>A0AAV4AVN2</accession>
<protein>
    <submittedName>
        <fullName evidence="2">Uncharacterized protein</fullName>
    </submittedName>
</protein>
<gene>
    <name evidence="2" type="ORF">PoB_003748700</name>
</gene>
<keyword evidence="3" id="KW-1185">Reference proteome</keyword>
<evidence type="ECO:0000256" key="1">
    <source>
        <dbReference type="SAM" id="MobiDB-lite"/>
    </source>
</evidence>
<evidence type="ECO:0000313" key="2">
    <source>
        <dbReference type="EMBL" id="GFO10982.1"/>
    </source>
</evidence>
<organism evidence="2 3">
    <name type="scientific">Plakobranchus ocellatus</name>
    <dbReference type="NCBI Taxonomy" id="259542"/>
    <lineage>
        <taxon>Eukaryota</taxon>
        <taxon>Metazoa</taxon>
        <taxon>Spiralia</taxon>
        <taxon>Lophotrochozoa</taxon>
        <taxon>Mollusca</taxon>
        <taxon>Gastropoda</taxon>
        <taxon>Heterobranchia</taxon>
        <taxon>Euthyneura</taxon>
        <taxon>Panpulmonata</taxon>
        <taxon>Sacoglossa</taxon>
        <taxon>Placobranchoidea</taxon>
        <taxon>Plakobranchidae</taxon>
        <taxon>Plakobranchus</taxon>
    </lineage>
</organism>
<dbReference type="Proteomes" id="UP000735302">
    <property type="component" value="Unassembled WGS sequence"/>
</dbReference>
<reference evidence="2 3" key="1">
    <citation type="journal article" date="2021" name="Elife">
        <title>Chloroplast acquisition without the gene transfer in kleptoplastic sea slugs, Plakobranchus ocellatus.</title>
        <authorList>
            <person name="Maeda T."/>
            <person name="Takahashi S."/>
            <person name="Yoshida T."/>
            <person name="Shimamura S."/>
            <person name="Takaki Y."/>
            <person name="Nagai Y."/>
            <person name="Toyoda A."/>
            <person name="Suzuki Y."/>
            <person name="Arimoto A."/>
            <person name="Ishii H."/>
            <person name="Satoh N."/>
            <person name="Nishiyama T."/>
            <person name="Hasebe M."/>
            <person name="Maruyama T."/>
            <person name="Minagawa J."/>
            <person name="Obokata J."/>
            <person name="Shigenobu S."/>
        </authorList>
    </citation>
    <scope>NUCLEOTIDE SEQUENCE [LARGE SCALE GENOMIC DNA]</scope>
</reference>
<sequence>MRLVNRLLDWPRGHNKVTSGFKSSVRPGRRWRGPNPRQKGPCRSQGGLVSLCATGASVMGSSLVGPHQDEEAL</sequence>
<name>A0AAV4AVN2_9GAST</name>